<comment type="catalytic activity">
    <reaction evidence="1 5">
        <text>[protein]-peptidylproline (omega=180) = [protein]-peptidylproline (omega=0)</text>
        <dbReference type="Rhea" id="RHEA:16237"/>
        <dbReference type="Rhea" id="RHEA-COMP:10747"/>
        <dbReference type="Rhea" id="RHEA-COMP:10748"/>
        <dbReference type="ChEBI" id="CHEBI:83833"/>
        <dbReference type="ChEBI" id="CHEBI:83834"/>
        <dbReference type="EC" id="5.2.1.8"/>
    </reaction>
</comment>
<dbReference type="InterPro" id="IPR002130">
    <property type="entry name" value="Cyclophilin-type_PPIase_dom"/>
</dbReference>
<comment type="function">
    <text evidence="5">PPIases accelerate the folding of proteins. It catalyzes the cis-trans isomerization of proline imidic peptide bonds in oligopeptides.</text>
</comment>
<dbReference type="PANTHER" id="PTHR11071">
    <property type="entry name" value="PEPTIDYL-PROLYL CIS-TRANS ISOMERASE"/>
    <property type="match status" value="1"/>
</dbReference>
<keyword evidence="3 5" id="KW-0697">Rotamase</keyword>
<dbReference type="PIRSF" id="PIRSF001467">
    <property type="entry name" value="Peptidylpro_ismrse"/>
    <property type="match status" value="1"/>
</dbReference>
<dbReference type="EC" id="5.2.1.8" evidence="5"/>
<dbReference type="InterPro" id="IPR029000">
    <property type="entry name" value="Cyclophilin-like_dom_sf"/>
</dbReference>
<evidence type="ECO:0000259" key="6">
    <source>
        <dbReference type="PROSITE" id="PS50072"/>
    </source>
</evidence>
<organism evidence="7">
    <name type="scientific">Pseudococcomyxa simplex</name>
    <dbReference type="NCBI Taxonomy" id="464287"/>
    <lineage>
        <taxon>Eukaryota</taxon>
        <taxon>Viridiplantae</taxon>
        <taxon>Chlorophyta</taxon>
        <taxon>core chlorophytes</taxon>
        <taxon>Trebouxiophyceae</taxon>
        <taxon>Chlorellales</taxon>
        <taxon>Oocystaceae</taxon>
        <taxon>Pseudococcomyxa</taxon>
    </lineage>
</organism>
<dbReference type="AlphaFoldDB" id="A0A7L9QE06"/>
<dbReference type="InterPro" id="IPR020892">
    <property type="entry name" value="Cyclophilin-type_PPIase_CS"/>
</dbReference>
<feature type="domain" description="PPIase cyclophilin-type" evidence="6">
    <location>
        <begin position="35"/>
        <end position="198"/>
    </location>
</feature>
<dbReference type="PANTHER" id="PTHR11071:SF561">
    <property type="entry name" value="PEPTIDYL-PROLYL CIS-TRANS ISOMERASE D-RELATED"/>
    <property type="match status" value="1"/>
</dbReference>
<name>A0A7L9QE06_9CHLO</name>
<dbReference type="Gene3D" id="2.40.100.10">
    <property type="entry name" value="Cyclophilin-like"/>
    <property type="match status" value="1"/>
</dbReference>
<keyword evidence="4 5" id="KW-0413">Isomerase</keyword>
<comment type="similarity">
    <text evidence="2 5">Belongs to the cyclophilin-type PPIase family.</text>
</comment>
<dbReference type="PROSITE" id="PS50072">
    <property type="entry name" value="CSA_PPIASE_2"/>
    <property type="match status" value="1"/>
</dbReference>
<dbReference type="PROSITE" id="PS00170">
    <property type="entry name" value="CSA_PPIASE_1"/>
    <property type="match status" value="1"/>
</dbReference>
<dbReference type="PRINTS" id="PR00153">
    <property type="entry name" value="CSAPPISMRASE"/>
</dbReference>
<feature type="chain" id="PRO_5029933500" description="Peptidyl-prolyl cis-trans isomerase" evidence="5">
    <location>
        <begin position="22"/>
        <end position="204"/>
    </location>
</feature>
<evidence type="ECO:0000256" key="1">
    <source>
        <dbReference type="ARBA" id="ARBA00000971"/>
    </source>
</evidence>
<dbReference type="CDD" id="cd01926">
    <property type="entry name" value="cyclophilin_ABH_like"/>
    <property type="match status" value="1"/>
</dbReference>
<dbReference type="FunFam" id="2.40.100.10:FF:000002">
    <property type="entry name" value="Peptidyl-prolyl cis-trans isomerase"/>
    <property type="match status" value="1"/>
</dbReference>
<evidence type="ECO:0000256" key="4">
    <source>
        <dbReference type="ARBA" id="ARBA00023235"/>
    </source>
</evidence>
<accession>A0A7L9QE06</accession>
<sequence>MVRSALLALCAILLLVLSVEAKKKKDLEKITSKVFFDVEIGGEPAGRIEIGLFGNAVPKTAENFRSLCVGDKGTGTKGKPLHYKGVSFHRIIPNFMIQGGDLTDGNGMGGESIYGNKFEDENFSLKHTGPGYLSMANSGPNTNGSQFFITTVTTSWLDGRHVVFGKVISGMDVVKKIEAQGSQDGKPKQRVVIADSGEIPTASA</sequence>
<dbReference type="SUPFAM" id="SSF50891">
    <property type="entry name" value="Cyclophilin-like"/>
    <property type="match status" value="1"/>
</dbReference>
<dbReference type="GO" id="GO:0003755">
    <property type="term" value="F:peptidyl-prolyl cis-trans isomerase activity"/>
    <property type="evidence" value="ECO:0007669"/>
    <property type="project" value="UniProtKB-UniRule"/>
</dbReference>
<dbReference type="EMBL" id="MT438855">
    <property type="protein sequence ID" value="QOL01102.1"/>
    <property type="molecule type" value="mRNA"/>
</dbReference>
<feature type="signal peptide" evidence="5">
    <location>
        <begin position="1"/>
        <end position="21"/>
    </location>
</feature>
<evidence type="ECO:0000313" key="7">
    <source>
        <dbReference type="EMBL" id="QOL01102.1"/>
    </source>
</evidence>
<keyword evidence="5" id="KW-0732">Signal</keyword>
<dbReference type="GO" id="GO:0016018">
    <property type="term" value="F:cyclosporin A binding"/>
    <property type="evidence" value="ECO:0007669"/>
    <property type="project" value="TreeGrafter"/>
</dbReference>
<evidence type="ECO:0000256" key="2">
    <source>
        <dbReference type="ARBA" id="ARBA00007365"/>
    </source>
</evidence>
<reference evidence="7" key="1">
    <citation type="journal article" date="2020" name="Microb. Ecol.">
        <title>The Under-explored Extracellular Proteome of Aero-Terrestrial Microalgae Provides Clues on Different Mechanisms of Desiccation Tolerance in Non-Model Organisms.</title>
        <authorList>
            <person name="Gonzalez-Hourcade M."/>
            <person name="Del Campo E.M."/>
            <person name="Casano L.M."/>
        </authorList>
    </citation>
    <scope>NUCLEOTIDE SEQUENCE</scope>
    <source>
        <strain evidence="7">SAG 216-12</strain>
    </source>
</reference>
<dbReference type="InterPro" id="IPR024936">
    <property type="entry name" value="Cyclophilin-type_PPIase"/>
</dbReference>
<evidence type="ECO:0000256" key="3">
    <source>
        <dbReference type="ARBA" id="ARBA00023110"/>
    </source>
</evidence>
<protein>
    <recommendedName>
        <fullName evidence="5">Peptidyl-prolyl cis-trans isomerase</fullName>
        <shortName evidence="5">PPIase</shortName>
        <ecNumber evidence="5">5.2.1.8</ecNumber>
    </recommendedName>
</protein>
<dbReference type="GO" id="GO:0005737">
    <property type="term" value="C:cytoplasm"/>
    <property type="evidence" value="ECO:0007669"/>
    <property type="project" value="TreeGrafter"/>
</dbReference>
<dbReference type="Pfam" id="PF00160">
    <property type="entry name" value="Pro_isomerase"/>
    <property type="match status" value="1"/>
</dbReference>
<evidence type="ECO:0000256" key="5">
    <source>
        <dbReference type="RuleBase" id="RU363019"/>
    </source>
</evidence>
<proteinExistence type="evidence at transcript level"/>
<dbReference type="GO" id="GO:0006457">
    <property type="term" value="P:protein folding"/>
    <property type="evidence" value="ECO:0007669"/>
    <property type="project" value="InterPro"/>
</dbReference>